<evidence type="ECO:0000313" key="8">
    <source>
        <dbReference type="Ensembl" id="ENSTRUP00000022241.3"/>
    </source>
</evidence>
<reference evidence="8" key="2">
    <citation type="submission" date="2025-08" db="UniProtKB">
        <authorList>
            <consortium name="Ensembl"/>
        </authorList>
    </citation>
    <scope>IDENTIFICATION</scope>
</reference>
<evidence type="ECO:0000259" key="6">
    <source>
        <dbReference type="PROSITE" id="PS50106"/>
    </source>
</evidence>
<dbReference type="InterPro" id="IPR001849">
    <property type="entry name" value="PH_domain"/>
</dbReference>
<feature type="region of interest" description="Disordered" evidence="3">
    <location>
        <begin position="436"/>
        <end position="476"/>
    </location>
</feature>
<evidence type="ECO:0000259" key="4">
    <source>
        <dbReference type="PROSITE" id="PS50003"/>
    </source>
</evidence>
<dbReference type="Pfam" id="PF10534">
    <property type="entry name" value="CRIC_ras_sig"/>
    <property type="match status" value="1"/>
</dbReference>
<dbReference type="SMART" id="SM00233">
    <property type="entry name" value="PH"/>
    <property type="match status" value="1"/>
</dbReference>
<dbReference type="Pfam" id="PF00169">
    <property type="entry name" value="PH"/>
    <property type="match status" value="1"/>
</dbReference>
<feature type="domain" description="SAM" evidence="5">
    <location>
        <begin position="12"/>
        <end position="77"/>
    </location>
</feature>
<dbReference type="Ensembl" id="ENSTRUT00000022332.3">
    <property type="protein sequence ID" value="ENSTRUP00000022241.3"/>
    <property type="gene ID" value="ENSTRUG00000008852.3"/>
</dbReference>
<comment type="similarity">
    <text evidence="1">Belongs to the CNKSR family.</text>
</comment>
<dbReference type="PROSITE" id="PS51290">
    <property type="entry name" value="CRIC"/>
    <property type="match status" value="1"/>
</dbReference>
<feature type="domain" description="PH" evidence="4">
    <location>
        <begin position="346"/>
        <end position="445"/>
    </location>
</feature>
<dbReference type="InterPro" id="IPR051566">
    <property type="entry name" value="CNKSR"/>
</dbReference>
<feature type="domain" description="PDZ" evidence="6">
    <location>
        <begin position="216"/>
        <end position="298"/>
    </location>
</feature>
<accession>H2TC49</accession>
<dbReference type="Gene3D" id="2.30.42.10">
    <property type="match status" value="1"/>
</dbReference>
<dbReference type="InterPro" id="IPR001660">
    <property type="entry name" value="SAM"/>
</dbReference>
<evidence type="ECO:0000256" key="3">
    <source>
        <dbReference type="SAM" id="MobiDB-lite"/>
    </source>
</evidence>
<dbReference type="InterPro" id="IPR036034">
    <property type="entry name" value="PDZ_sf"/>
</dbReference>
<dbReference type="InterPro" id="IPR011993">
    <property type="entry name" value="PH-like_dom_sf"/>
</dbReference>
<evidence type="ECO:0000259" key="7">
    <source>
        <dbReference type="PROSITE" id="PS51290"/>
    </source>
</evidence>
<evidence type="ECO:0000256" key="2">
    <source>
        <dbReference type="ARBA" id="ARBA00022553"/>
    </source>
</evidence>
<dbReference type="CDD" id="cd09511">
    <property type="entry name" value="SAM_CNK1_2_3-suppressor"/>
    <property type="match status" value="1"/>
</dbReference>
<dbReference type="Gene3D" id="1.10.150.50">
    <property type="entry name" value="Transcription Factor, Ets-1"/>
    <property type="match status" value="1"/>
</dbReference>
<dbReference type="Gene3D" id="2.30.29.30">
    <property type="entry name" value="Pleckstrin-homology domain (PH domain)/Phosphotyrosine-binding domain (PTB)"/>
    <property type="match status" value="1"/>
</dbReference>
<dbReference type="InterPro" id="IPR013761">
    <property type="entry name" value="SAM/pointed_sf"/>
</dbReference>
<dbReference type="SMART" id="SM00454">
    <property type="entry name" value="SAM"/>
    <property type="match status" value="1"/>
</dbReference>
<dbReference type="Pfam" id="PF00536">
    <property type="entry name" value="SAM_1"/>
    <property type="match status" value="1"/>
</dbReference>
<dbReference type="GeneTree" id="ENSGT00940000163429"/>
<reference evidence="8 9" key="1">
    <citation type="journal article" date="2011" name="Genome Biol. Evol.">
        <title>Integration of the genetic map and genome assembly of fugu facilitates insights into distinct features of genome evolution in teleosts and mammals.</title>
        <authorList>
            <person name="Kai W."/>
            <person name="Kikuchi K."/>
            <person name="Tohari S."/>
            <person name="Chew A.K."/>
            <person name="Tay A."/>
            <person name="Fujiwara A."/>
            <person name="Hosoya S."/>
            <person name="Suetake H."/>
            <person name="Naruse K."/>
            <person name="Brenner S."/>
            <person name="Suzuki Y."/>
            <person name="Venkatesh B."/>
        </authorList>
    </citation>
    <scope>NUCLEOTIDE SEQUENCE [LARGE SCALE GENOMIC DNA]</scope>
</reference>
<evidence type="ECO:0000313" key="9">
    <source>
        <dbReference type="Proteomes" id="UP000005226"/>
    </source>
</evidence>
<dbReference type="PANTHER" id="PTHR12844">
    <property type="entry name" value="CONNECTOR ENCHANCER OF KINASE SUPPRESSOR OF RAS"/>
    <property type="match status" value="1"/>
</dbReference>
<dbReference type="Pfam" id="PF00595">
    <property type="entry name" value="PDZ"/>
    <property type="match status" value="1"/>
</dbReference>
<dbReference type="InterPro" id="IPR017874">
    <property type="entry name" value="CRIC_domain"/>
</dbReference>
<dbReference type="PANTHER" id="PTHR12844:SF17">
    <property type="entry name" value="CONNECTOR ENHANCER OF KINASE SUPPRESSOR OF RAS 3"/>
    <property type="match status" value="1"/>
</dbReference>
<dbReference type="PROSITE" id="PS50105">
    <property type="entry name" value="SAM_DOMAIN"/>
    <property type="match status" value="1"/>
</dbReference>
<keyword evidence="2" id="KW-0597">Phosphoprotein</keyword>
<dbReference type="CDD" id="cd06748">
    <property type="entry name" value="PDZ_CNK1_2_3-like"/>
    <property type="match status" value="1"/>
</dbReference>
<keyword evidence="9" id="KW-1185">Reference proteome</keyword>
<name>H2TC49_TAKRU</name>
<dbReference type="SUPFAM" id="SSF50156">
    <property type="entry name" value="PDZ domain-like"/>
    <property type="match status" value="1"/>
</dbReference>
<dbReference type="FunFam" id="2.30.42.10:FF:000060">
    <property type="entry name" value="Connector enhancer of kinase suppressor of Ras 2"/>
    <property type="match status" value="1"/>
</dbReference>
<feature type="domain" description="CRIC" evidence="7">
    <location>
        <begin position="85"/>
        <end position="179"/>
    </location>
</feature>
<dbReference type="SMART" id="SM00228">
    <property type="entry name" value="PDZ"/>
    <property type="match status" value="1"/>
</dbReference>
<dbReference type="SUPFAM" id="SSF50729">
    <property type="entry name" value="PH domain-like"/>
    <property type="match status" value="1"/>
</dbReference>
<evidence type="ECO:0000259" key="5">
    <source>
        <dbReference type="PROSITE" id="PS50105"/>
    </source>
</evidence>
<dbReference type="PROSITE" id="PS50003">
    <property type="entry name" value="PH_DOMAIN"/>
    <property type="match status" value="1"/>
</dbReference>
<evidence type="ECO:0000256" key="1">
    <source>
        <dbReference type="ARBA" id="ARBA00009498"/>
    </source>
</evidence>
<organism evidence="8 9">
    <name type="scientific">Takifugu rubripes</name>
    <name type="common">Japanese pufferfish</name>
    <name type="synonym">Fugu rubripes</name>
    <dbReference type="NCBI Taxonomy" id="31033"/>
    <lineage>
        <taxon>Eukaryota</taxon>
        <taxon>Metazoa</taxon>
        <taxon>Chordata</taxon>
        <taxon>Craniata</taxon>
        <taxon>Vertebrata</taxon>
        <taxon>Euteleostomi</taxon>
        <taxon>Actinopterygii</taxon>
        <taxon>Neopterygii</taxon>
        <taxon>Teleostei</taxon>
        <taxon>Neoteleostei</taxon>
        <taxon>Acanthomorphata</taxon>
        <taxon>Eupercaria</taxon>
        <taxon>Tetraodontiformes</taxon>
        <taxon>Tetradontoidea</taxon>
        <taxon>Tetraodontidae</taxon>
        <taxon>Takifugu</taxon>
    </lineage>
</organism>
<dbReference type="InterPro" id="IPR049628">
    <property type="entry name" value="CNK1-3_SAM"/>
</dbReference>
<dbReference type="FunFam" id="1.10.150.50:FF:000019">
    <property type="entry name" value="Connector enhancer of kinase suppressor of Ras 2"/>
    <property type="match status" value="1"/>
</dbReference>
<feature type="compositionally biased region" description="Polar residues" evidence="3">
    <location>
        <begin position="466"/>
        <end position="476"/>
    </location>
</feature>
<dbReference type="Proteomes" id="UP000005226">
    <property type="component" value="Chromosome 2"/>
</dbReference>
<sequence length="584" mass="64823">VALEFMEPITKWTPKQVVDWMKGLDDSLQQYVSNFEREKISGEQLLKITHQDLEELGIARIGHQELVLEAVDLLCALNYGVETDNLKSLVVRMRAATNNLQKAISERRSSPTYDGSTSRKPPNDFLTSVVDLIGAAKSLLAWLDRTPLTGISDFTATKNKIIQLCLELTTTVQQDCSVYEMEEKILDVSKILNSICDQTVRTTSDPLMSQSACLEEVRLTNIKPGEGLGMYIKSTYDGLHVITGTTEHSPADLTRKIHAGDEVIQVNQQTVVGWQLKNLVVKLREDPKGVLLLLKKRPTGTTGFTPAPLKNMRWKPPVPQVSLRHKSKKKTRGGDRRRISVKELGQPDHQGWLYRKKETKGFLGMKWKKYWFVLKKTSFYWYNNHQAEKAEGYINLTNFVIDRAIECKKKHAFKACHPQVMMFYFAAESHEDMNLEASDHEEAESTEIPPPPYTDRTLQGPPGGTHQVSRAGTPSDSVCQNGTCDGVLPFSGDSSSSLLPRRPGRHHWVAVFPRQHDDVAQLFLLAGQAAAVLVGSGVAGVSRRRGDGRGVLGAGALAPTRSRGGGRRGVGELLSAGLAGHRVQ</sequence>
<reference evidence="8" key="3">
    <citation type="submission" date="2025-09" db="UniProtKB">
        <authorList>
            <consortium name="Ensembl"/>
        </authorList>
    </citation>
    <scope>IDENTIFICATION</scope>
</reference>
<dbReference type="PROSITE" id="PS50106">
    <property type="entry name" value="PDZ"/>
    <property type="match status" value="1"/>
</dbReference>
<protein>
    <submittedName>
        <fullName evidence="8">Connector enhancer of kinase suppressor of ras 3-like</fullName>
    </submittedName>
</protein>
<gene>
    <name evidence="8" type="primary">LOC101070876</name>
</gene>
<dbReference type="SUPFAM" id="SSF47769">
    <property type="entry name" value="SAM/Pointed domain"/>
    <property type="match status" value="1"/>
</dbReference>
<dbReference type="AlphaFoldDB" id="H2TC49"/>
<proteinExistence type="inferred from homology"/>
<dbReference type="InterPro" id="IPR001478">
    <property type="entry name" value="PDZ"/>
</dbReference>